<name>A0A1G4IBT5_TRYEQ</name>
<dbReference type="PANTHER" id="PTHR22904">
    <property type="entry name" value="TPR REPEAT CONTAINING PROTEIN"/>
    <property type="match status" value="1"/>
</dbReference>
<keyword evidence="5" id="KW-1185">Reference proteome</keyword>
<dbReference type="InterPro" id="IPR011990">
    <property type="entry name" value="TPR-like_helical_dom_sf"/>
</dbReference>
<dbReference type="GO" id="GO:0051879">
    <property type="term" value="F:Hsp90 protein binding"/>
    <property type="evidence" value="ECO:0007669"/>
    <property type="project" value="TreeGrafter"/>
</dbReference>
<dbReference type="SMART" id="SM00028">
    <property type="entry name" value="TPR"/>
    <property type="match status" value="2"/>
</dbReference>
<dbReference type="Gene3D" id="1.25.40.10">
    <property type="entry name" value="Tetratricopeptide repeat domain"/>
    <property type="match status" value="1"/>
</dbReference>
<feature type="region of interest" description="Disordered" evidence="3">
    <location>
        <begin position="508"/>
        <end position="530"/>
    </location>
</feature>
<accession>A0A1G4IBT5</accession>
<protein>
    <submittedName>
        <fullName evidence="4">Uncharacterized protein</fullName>
    </submittedName>
</protein>
<dbReference type="SUPFAM" id="SSF48452">
    <property type="entry name" value="TPR-like"/>
    <property type="match status" value="1"/>
</dbReference>
<evidence type="ECO:0000256" key="1">
    <source>
        <dbReference type="ARBA" id="ARBA00022737"/>
    </source>
</evidence>
<evidence type="ECO:0000313" key="4">
    <source>
        <dbReference type="EMBL" id="SCU69418.1"/>
    </source>
</evidence>
<dbReference type="PANTHER" id="PTHR22904:SF523">
    <property type="entry name" value="STRESS-INDUCED-PHOSPHOPROTEIN 1"/>
    <property type="match status" value="1"/>
</dbReference>
<dbReference type="RefSeq" id="XP_067080396.1">
    <property type="nucleotide sequence ID" value="XM_067224295.1"/>
</dbReference>
<evidence type="ECO:0000256" key="3">
    <source>
        <dbReference type="SAM" id="MobiDB-lite"/>
    </source>
</evidence>
<dbReference type="VEuPathDB" id="TriTrypDB:TEOVI_000098400"/>
<gene>
    <name evidence="4" type="ORF">TEOVI_000098400</name>
</gene>
<proteinExistence type="predicted"/>
<evidence type="ECO:0000313" key="5">
    <source>
        <dbReference type="Proteomes" id="UP000195570"/>
    </source>
</evidence>
<dbReference type="EMBL" id="CZPT02001211">
    <property type="protein sequence ID" value="SCU69418.1"/>
    <property type="molecule type" value="Genomic_DNA"/>
</dbReference>
<sequence>MSHTGCPDLEEAIDEEEADLQPFSLLNVGDEKLTAAAETSFDESVWGTVKENFSIEEIMNGTGEKLDGKHADNDEGREEEWDDKTQLYIPESAFTFSRRKRPKLPRLPVESLPAGSSVWIVDEYDVCHLLREYWSESHRVVCNGRSRGTVVRHSGKMTLVAFRNDHAELDYALTFPRICLSTEPIEAYEESGSYSSRSGPLLRVFGNFASQPGCCQDGPNNCEVLRCVSQYYESLYILEVQSPRLVEIRDHIVGGRGEEALHLLETFENESSVTVSSLILRSRAKVSLGRYEEAMADAQRIIALEPLWVKGYLCAARALSGMGKFKEACDNVKCALRMLPNSQELHAVEELNSFMLSLQGTLPVDSLGLYIDGQYRKQLVARRYFRASEIVYAEASIILAMESPWSEPSDRCCVCLKPASSLTPVSAECSPLPGKRIALFCSEECRQRSSLFFSIEYGRHRAAVDRARDLIGVNSAPGEKRTLFDLTYMATRLFLMVYVTYGRLRAQQDNSREDEQQDSVSSYEGFSEPRVSGNDGVLPLQSALQQLGVFPLVNADPQGNINKKVYMVYDNLTTFFTKDEKEMFSLHLFYALYEYVSVFAVGVKGSNCENGSVLYYLPQLLGAVRRVSLNEANCKVVVDETSSSVKLVALRDIGANEDLSIPSWDVAPHL</sequence>
<comment type="caution">
    <text evidence="4">The sequence shown here is derived from an EMBL/GenBank/DDBJ whole genome shotgun (WGS) entry which is preliminary data.</text>
</comment>
<keyword evidence="1" id="KW-0677">Repeat</keyword>
<feature type="region of interest" description="Disordered" evidence="3">
    <location>
        <begin position="60"/>
        <end position="79"/>
    </location>
</feature>
<dbReference type="Proteomes" id="UP000195570">
    <property type="component" value="Unassembled WGS sequence"/>
</dbReference>
<dbReference type="InterPro" id="IPR019734">
    <property type="entry name" value="TPR_rpt"/>
</dbReference>
<evidence type="ECO:0000256" key="2">
    <source>
        <dbReference type="ARBA" id="ARBA00022803"/>
    </source>
</evidence>
<dbReference type="GeneID" id="92374924"/>
<dbReference type="AlphaFoldDB" id="A0A1G4IBT5"/>
<reference evidence="4" key="1">
    <citation type="submission" date="2016-09" db="EMBL/GenBank/DDBJ databases">
        <authorList>
            <person name="Hebert L."/>
            <person name="Moumen B."/>
        </authorList>
    </citation>
    <scope>NUCLEOTIDE SEQUENCE [LARGE SCALE GENOMIC DNA]</scope>
    <source>
        <strain evidence="4">OVI</strain>
    </source>
</reference>
<keyword evidence="2" id="KW-0802">TPR repeat</keyword>
<organism evidence="4 5">
    <name type="scientific">Trypanosoma equiperdum</name>
    <dbReference type="NCBI Taxonomy" id="5694"/>
    <lineage>
        <taxon>Eukaryota</taxon>
        <taxon>Discoba</taxon>
        <taxon>Euglenozoa</taxon>
        <taxon>Kinetoplastea</taxon>
        <taxon>Metakinetoplastina</taxon>
        <taxon>Trypanosomatida</taxon>
        <taxon>Trypanosomatidae</taxon>
        <taxon>Trypanosoma</taxon>
    </lineage>
</organism>
<feature type="compositionally biased region" description="Basic and acidic residues" evidence="3">
    <location>
        <begin position="64"/>
        <end position="74"/>
    </location>
</feature>